<keyword evidence="7" id="KW-0808">Transferase</keyword>
<dbReference type="GO" id="GO:0005576">
    <property type="term" value="C:extracellular region"/>
    <property type="evidence" value="ECO:0007669"/>
    <property type="project" value="UniProtKB-SubCell"/>
</dbReference>
<keyword evidence="4" id="KW-0677">Repeat</keyword>
<evidence type="ECO:0008006" key="9">
    <source>
        <dbReference type="Google" id="ProtNLM"/>
    </source>
</evidence>
<keyword evidence="3 6" id="KW-0732">Signal</keyword>
<evidence type="ECO:0000256" key="1">
    <source>
        <dbReference type="ARBA" id="ARBA00004613"/>
    </source>
</evidence>
<dbReference type="PANTHER" id="PTHR32093">
    <property type="entry name" value="LEUCINE-RICH REPEAT EXTENSIN-LIKE PROTEIN 3-RELATED"/>
    <property type="match status" value="1"/>
</dbReference>
<dbReference type="Proteomes" id="UP000236161">
    <property type="component" value="Unassembled WGS sequence"/>
</dbReference>
<name>A0A2I0B437_9ASPA</name>
<keyword evidence="2" id="KW-0964">Secreted</keyword>
<dbReference type="InterPro" id="IPR032675">
    <property type="entry name" value="LRR_dom_sf"/>
</dbReference>
<feature type="compositionally biased region" description="Pro residues" evidence="5">
    <location>
        <begin position="58"/>
        <end position="94"/>
    </location>
</feature>
<feature type="chain" id="PRO_5014188868" description="Non-specific serine/threonine protein kinase" evidence="6">
    <location>
        <begin position="36"/>
        <end position="472"/>
    </location>
</feature>
<evidence type="ECO:0000313" key="8">
    <source>
        <dbReference type="Proteomes" id="UP000236161"/>
    </source>
</evidence>
<reference evidence="7 8" key="1">
    <citation type="journal article" date="2017" name="Nature">
        <title>The Apostasia genome and the evolution of orchids.</title>
        <authorList>
            <person name="Zhang G.Q."/>
            <person name="Liu K.W."/>
            <person name="Li Z."/>
            <person name="Lohaus R."/>
            <person name="Hsiao Y.Y."/>
            <person name="Niu S.C."/>
            <person name="Wang J.Y."/>
            <person name="Lin Y.C."/>
            <person name="Xu Q."/>
            <person name="Chen L.J."/>
            <person name="Yoshida K."/>
            <person name="Fujiwara S."/>
            <person name="Wang Z.W."/>
            <person name="Zhang Y.Q."/>
            <person name="Mitsuda N."/>
            <person name="Wang M."/>
            <person name="Liu G.H."/>
            <person name="Pecoraro L."/>
            <person name="Huang H.X."/>
            <person name="Xiao X.J."/>
            <person name="Lin M."/>
            <person name="Wu X.Y."/>
            <person name="Wu W.L."/>
            <person name="Chen Y.Y."/>
            <person name="Chang S.B."/>
            <person name="Sakamoto S."/>
            <person name="Ohme-Takagi M."/>
            <person name="Yagi M."/>
            <person name="Zeng S.J."/>
            <person name="Shen C.Y."/>
            <person name="Yeh C.M."/>
            <person name="Luo Y.B."/>
            <person name="Tsai W.C."/>
            <person name="Van de Peer Y."/>
            <person name="Liu Z.J."/>
        </authorList>
    </citation>
    <scope>NUCLEOTIDE SEQUENCE [LARGE SCALE GENOMIC DNA]</scope>
    <source>
        <strain evidence="8">cv. Shenzhen</strain>
        <tissue evidence="7">Stem</tissue>
    </source>
</reference>
<dbReference type="Pfam" id="PF00560">
    <property type="entry name" value="LRR_1"/>
    <property type="match status" value="2"/>
</dbReference>
<dbReference type="GO" id="GO:0016740">
    <property type="term" value="F:transferase activity"/>
    <property type="evidence" value="ECO:0007669"/>
    <property type="project" value="UniProtKB-KW"/>
</dbReference>
<evidence type="ECO:0000313" key="7">
    <source>
        <dbReference type="EMBL" id="PKA62560.1"/>
    </source>
</evidence>
<evidence type="ECO:0000256" key="2">
    <source>
        <dbReference type="ARBA" id="ARBA00022525"/>
    </source>
</evidence>
<feature type="signal peptide" evidence="6">
    <location>
        <begin position="1"/>
        <end position="35"/>
    </location>
</feature>
<dbReference type="InterPro" id="IPR051582">
    <property type="entry name" value="LRR_extensin-like_regulator"/>
</dbReference>
<dbReference type="PANTHER" id="PTHR32093:SF128">
    <property type="entry name" value="LEUCINE-RICH REPEAT-CONTAINING N-TERMINAL PLANT-TYPE DOMAIN-CONTAINING PROTEIN"/>
    <property type="match status" value="1"/>
</dbReference>
<feature type="region of interest" description="Disordered" evidence="5">
    <location>
        <begin position="54"/>
        <end position="95"/>
    </location>
</feature>
<evidence type="ECO:0000256" key="3">
    <source>
        <dbReference type="ARBA" id="ARBA00022729"/>
    </source>
</evidence>
<dbReference type="AlphaFoldDB" id="A0A2I0B437"/>
<comment type="subcellular location">
    <subcellularLocation>
        <location evidence="1">Secreted</location>
    </subcellularLocation>
</comment>
<keyword evidence="8" id="KW-1185">Reference proteome</keyword>
<dbReference type="InterPro" id="IPR001611">
    <property type="entry name" value="Leu-rich_rpt"/>
</dbReference>
<gene>
    <name evidence="7" type="ORF">AXF42_Ash012146</name>
</gene>
<evidence type="ECO:0000256" key="6">
    <source>
        <dbReference type="SAM" id="SignalP"/>
    </source>
</evidence>
<organism evidence="7 8">
    <name type="scientific">Apostasia shenzhenica</name>
    <dbReference type="NCBI Taxonomy" id="1088818"/>
    <lineage>
        <taxon>Eukaryota</taxon>
        <taxon>Viridiplantae</taxon>
        <taxon>Streptophyta</taxon>
        <taxon>Embryophyta</taxon>
        <taxon>Tracheophyta</taxon>
        <taxon>Spermatophyta</taxon>
        <taxon>Magnoliopsida</taxon>
        <taxon>Liliopsida</taxon>
        <taxon>Asparagales</taxon>
        <taxon>Orchidaceae</taxon>
        <taxon>Apostasioideae</taxon>
        <taxon>Apostasia</taxon>
    </lineage>
</organism>
<proteinExistence type="predicted"/>
<evidence type="ECO:0000256" key="5">
    <source>
        <dbReference type="SAM" id="MobiDB-lite"/>
    </source>
</evidence>
<evidence type="ECO:0000256" key="4">
    <source>
        <dbReference type="ARBA" id="ARBA00022737"/>
    </source>
</evidence>
<protein>
    <recommendedName>
        <fullName evidence="9">Non-specific serine/threonine protein kinase</fullName>
    </recommendedName>
</protein>
<sequence>MKTLRHLRLPPKSLLFLHLLLLLFLFLISFPCINALNLSQEAISIGIGIGIGGGGPSPSEPQPNCPPPPTPPSPPPPSLPPVSPPPIPQPPPKGLTPGDFENILQYRAYKVIQRFKRTIYCDPKKIIGTWRGANLRKYKGFFLETPPRFKNNTPTVASVDFNGFTLCSKSISGFIDQLPDLALFHANSNGFGGTVPSLTGLQYLYELDLSNNKLSGSFPSAVLPLNNLRFLDIRYNFFAGAVSPIVFFLPVEVLFLNNNGFSQPLPVSLGRTTAKYLTLANNGFTGPIPKSIGFLSSTLIEVLFLNNRLSGCLPSEIGQLRKTTVFDAGFNEITGTIPLSFACLVRVEQLNLAGNLLYGEVPDEVCRLGIDGGGHLLNLSLSSNYFTSIGYSCWKLLWRGLLDLRKNCIPGVPQQRPAAECARFFIRKHYFCPLLNDIPCYHNSRSSGGDSSPAAAESGHSSYAALGKVVGH</sequence>
<dbReference type="OrthoDB" id="676979at2759"/>
<accession>A0A2I0B437</accession>
<dbReference type="Gene3D" id="3.80.10.10">
    <property type="entry name" value="Ribonuclease Inhibitor"/>
    <property type="match status" value="1"/>
</dbReference>
<dbReference type="STRING" id="1088818.A0A2I0B437"/>
<dbReference type="SUPFAM" id="SSF52058">
    <property type="entry name" value="L domain-like"/>
    <property type="match status" value="1"/>
</dbReference>
<dbReference type="EMBL" id="KZ451916">
    <property type="protein sequence ID" value="PKA62560.1"/>
    <property type="molecule type" value="Genomic_DNA"/>
</dbReference>